<keyword evidence="1" id="KW-0812">Transmembrane</keyword>
<comment type="caution">
    <text evidence="2">The sequence shown here is derived from an EMBL/GenBank/DDBJ whole genome shotgun (WGS) entry which is preliminary data.</text>
</comment>
<organism evidence="2 3">
    <name type="scientific">Reticulomyxa filosa</name>
    <dbReference type="NCBI Taxonomy" id="46433"/>
    <lineage>
        <taxon>Eukaryota</taxon>
        <taxon>Sar</taxon>
        <taxon>Rhizaria</taxon>
        <taxon>Retaria</taxon>
        <taxon>Foraminifera</taxon>
        <taxon>Monothalamids</taxon>
        <taxon>Reticulomyxidae</taxon>
        <taxon>Reticulomyxa</taxon>
    </lineage>
</organism>
<sequence length="141" mass="16160">MVWYMFVRLFFFDIIDVVCFLINSLNPSAKKNCIRPAPSSKQITISGLKLLRVAKKMKGFVSFIFILFYFFLQSLYLSIGMLPSTKIFLAPPHTKEQIDNIGIRAFSSIANVLLFVFYIFCCDSEYLGGKKIMEKEGKNGK</sequence>
<protein>
    <submittedName>
        <fullName evidence="2">Uncharacterized protein</fullName>
    </submittedName>
</protein>
<evidence type="ECO:0000256" key="1">
    <source>
        <dbReference type="SAM" id="Phobius"/>
    </source>
</evidence>
<dbReference type="Proteomes" id="UP000023152">
    <property type="component" value="Unassembled WGS sequence"/>
</dbReference>
<feature type="transmembrane region" description="Helical" evidence="1">
    <location>
        <begin position="101"/>
        <end position="121"/>
    </location>
</feature>
<reference evidence="2 3" key="1">
    <citation type="journal article" date="2013" name="Curr. Biol.">
        <title>The Genome of the Foraminiferan Reticulomyxa filosa.</title>
        <authorList>
            <person name="Glockner G."/>
            <person name="Hulsmann N."/>
            <person name="Schleicher M."/>
            <person name="Noegel A.A."/>
            <person name="Eichinger L."/>
            <person name="Gallinger C."/>
            <person name="Pawlowski J."/>
            <person name="Sierra R."/>
            <person name="Euteneuer U."/>
            <person name="Pillet L."/>
            <person name="Moustafa A."/>
            <person name="Platzer M."/>
            <person name="Groth M."/>
            <person name="Szafranski K."/>
            <person name="Schliwa M."/>
        </authorList>
    </citation>
    <scope>NUCLEOTIDE SEQUENCE [LARGE SCALE GENOMIC DNA]</scope>
</reference>
<evidence type="ECO:0000313" key="2">
    <source>
        <dbReference type="EMBL" id="ETO31087.1"/>
    </source>
</evidence>
<name>X6P0M7_RETFI</name>
<feature type="transmembrane region" description="Helical" evidence="1">
    <location>
        <begin position="59"/>
        <end position="81"/>
    </location>
</feature>
<proteinExistence type="predicted"/>
<gene>
    <name evidence="2" type="ORF">RFI_06032</name>
</gene>
<keyword evidence="1" id="KW-0472">Membrane</keyword>
<accession>X6P0M7</accession>
<evidence type="ECO:0000313" key="3">
    <source>
        <dbReference type="Proteomes" id="UP000023152"/>
    </source>
</evidence>
<dbReference type="EMBL" id="ASPP01005138">
    <property type="protein sequence ID" value="ETO31087.1"/>
    <property type="molecule type" value="Genomic_DNA"/>
</dbReference>
<dbReference type="AlphaFoldDB" id="X6P0M7"/>
<keyword evidence="3" id="KW-1185">Reference proteome</keyword>
<keyword evidence="1" id="KW-1133">Transmembrane helix</keyword>
<feature type="transmembrane region" description="Helical" evidence="1">
    <location>
        <begin position="6"/>
        <end position="25"/>
    </location>
</feature>